<dbReference type="AlphaFoldDB" id="H0R3Q2"/>
<comment type="catalytic activity">
    <reaction evidence="15 17 19">
        <text>(6S)-NADHX + ADP = AMP + phosphate + NADH + H(+)</text>
        <dbReference type="Rhea" id="RHEA:32223"/>
        <dbReference type="ChEBI" id="CHEBI:15378"/>
        <dbReference type="ChEBI" id="CHEBI:43474"/>
        <dbReference type="ChEBI" id="CHEBI:57945"/>
        <dbReference type="ChEBI" id="CHEBI:64074"/>
        <dbReference type="ChEBI" id="CHEBI:456215"/>
        <dbReference type="ChEBI" id="CHEBI:456216"/>
        <dbReference type="EC" id="4.2.1.136"/>
    </reaction>
</comment>
<comment type="subunit">
    <text evidence="17">Homotetramer.</text>
</comment>
<comment type="catalytic activity">
    <reaction evidence="2 18 19">
        <text>(6R)-NADPHX = (6S)-NADPHX</text>
        <dbReference type="Rhea" id="RHEA:32227"/>
        <dbReference type="ChEBI" id="CHEBI:64076"/>
        <dbReference type="ChEBI" id="CHEBI:64077"/>
        <dbReference type="EC" id="5.1.99.6"/>
    </reaction>
</comment>
<dbReference type="HAMAP" id="MF_01965">
    <property type="entry name" value="NADHX_dehydratase"/>
    <property type="match status" value="1"/>
</dbReference>
<feature type="binding site" evidence="18">
    <location>
        <begin position="62"/>
        <end position="66"/>
    </location>
    <ligand>
        <name>(6S)-NADPHX</name>
        <dbReference type="ChEBI" id="CHEBI:64076"/>
    </ligand>
</feature>
<sequence>MSVGFFSASAVRAAEVATGDLLRSGVLMQRAAAGVANVVAAHLVSSGGCYGSRVGLVVGSGDNGGDALFAGARLSRRGVMVYAVLLNPSRVHAAGLAALRRSGGRVVDTLPTRLDAVVDGVVGIGGTGPLRASAATIFAEVSAPIFAVDLPSGVDADTGVVHDPAVAADVTVTFGIRRRAHLLAAAQCGRVEVIDIGLGDIGGAELLSWTDDEVGRRWPVPGPTDDKYTQGVVGVVAGSPHYPGAAVLCTGAAIHATSGMTRYAGSVGAEVLSRFSEVVVSPTPQEAGRVQAWVVGPGLGTDHDARDRLRTVLATDVPVLIDADGLTLVAQSPDLLSSRTAPTLLTPHAGEFERLAGHPVGDDRARAVRELAQRLGVTVLLKGRTTLIAGPDSGAPVVGNDAGSSWAATAGSGDVLAGVAGALLATGLSTVDAAAMAARAHAVAARVGAEDAPLGASRLLDSISPAIARLRRSAGVAVVRQCD</sequence>
<keyword evidence="11 18" id="KW-0413">Isomerase</keyword>
<dbReference type="eggNOG" id="COG0062">
    <property type="taxonomic scope" value="Bacteria"/>
</dbReference>
<feature type="binding site" evidence="18">
    <location>
        <position position="119"/>
    </location>
    <ligand>
        <name>K(+)</name>
        <dbReference type="ChEBI" id="CHEBI:29103"/>
    </ligand>
</feature>
<dbReference type="GO" id="GO:0110051">
    <property type="term" value="P:metabolite repair"/>
    <property type="evidence" value="ECO:0007669"/>
    <property type="project" value="TreeGrafter"/>
</dbReference>
<dbReference type="GO" id="GO:0005524">
    <property type="term" value="F:ATP binding"/>
    <property type="evidence" value="ECO:0007669"/>
    <property type="project" value="UniProtKB-UniRule"/>
</dbReference>
<evidence type="ECO:0000256" key="9">
    <source>
        <dbReference type="ARBA" id="ARBA00022958"/>
    </source>
</evidence>
<dbReference type="Pfam" id="PF01256">
    <property type="entry name" value="Carb_kinase"/>
    <property type="match status" value="1"/>
</dbReference>
<feature type="binding site" evidence="17">
    <location>
        <position position="298"/>
    </location>
    <ligand>
        <name>(6S)-NADPHX</name>
        <dbReference type="ChEBI" id="CHEBI:64076"/>
    </ligand>
</feature>
<accession>H0R3Q2</accession>
<dbReference type="PROSITE" id="PS51383">
    <property type="entry name" value="YJEF_C_3"/>
    <property type="match status" value="1"/>
</dbReference>
<organism evidence="22 23">
    <name type="scientific">Gordonia effusa NBRC 100432</name>
    <dbReference type="NCBI Taxonomy" id="1077974"/>
    <lineage>
        <taxon>Bacteria</taxon>
        <taxon>Bacillati</taxon>
        <taxon>Actinomycetota</taxon>
        <taxon>Actinomycetes</taxon>
        <taxon>Mycobacteriales</taxon>
        <taxon>Gordoniaceae</taxon>
        <taxon>Gordonia</taxon>
    </lineage>
</organism>
<evidence type="ECO:0000256" key="10">
    <source>
        <dbReference type="ARBA" id="ARBA00023027"/>
    </source>
</evidence>
<evidence type="ECO:0000259" key="21">
    <source>
        <dbReference type="PROSITE" id="PS51385"/>
    </source>
</evidence>
<comment type="function">
    <text evidence="18">Catalyzes the epimerization of the S- and R-forms of NAD(P)HX, a damaged form of NAD(P)H that is a result of enzymatic or heat-dependent hydration. This is a prerequisite for the S-specific NAD(P)H-hydrate dehydratase to allow the repair of both epimers of NAD(P)HX.</text>
</comment>
<dbReference type="Gene3D" id="3.40.1190.20">
    <property type="match status" value="1"/>
</dbReference>
<dbReference type="SUPFAM" id="SSF64153">
    <property type="entry name" value="YjeF N-terminal domain-like"/>
    <property type="match status" value="1"/>
</dbReference>
<dbReference type="EC" id="4.2.1.136" evidence="19"/>
<feature type="binding site" evidence="17">
    <location>
        <position position="245"/>
    </location>
    <ligand>
        <name>(6S)-NADPHX</name>
        <dbReference type="ChEBI" id="CHEBI:64076"/>
    </ligand>
</feature>
<evidence type="ECO:0000256" key="19">
    <source>
        <dbReference type="PIRNR" id="PIRNR017184"/>
    </source>
</evidence>
<comment type="caution">
    <text evidence="22">The sequence shown here is derived from an EMBL/GenBank/DDBJ whole genome shotgun (WGS) entry which is preliminary data.</text>
</comment>
<keyword evidence="9 18" id="KW-0630">Potassium</keyword>
<evidence type="ECO:0000256" key="3">
    <source>
        <dbReference type="ARBA" id="ARBA00006001"/>
    </source>
</evidence>
<evidence type="ECO:0000256" key="5">
    <source>
        <dbReference type="ARBA" id="ARBA00022723"/>
    </source>
</evidence>
<evidence type="ECO:0000256" key="11">
    <source>
        <dbReference type="ARBA" id="ARBA00023235"/>
    </source>
</evidence>
<evidence type="ECO:0000256" key="6">
    <source>
        <dbReference type="ARBA" id="ARBA00022741"/>
    </source>
</evidence>
<dbReference type="Pfam" id="PF03853">
    <property type="entry name" value="YjeF_N"/>
    <property type="match status" value="1"/>
</dbReference>
<comment type="similarity">
    <text evidence="4 19">In the C-terminal section; belongs to the NnrD/CARKD family.</text>
</comment>
<dbReference type="InterPro" id="IPR004443">
    <property type="entry name" value="YjeF_N_dom"/>
</dbReference>
<dbReference type="InterPro" id="IPR036652">
    <property type="entry name" value="YjeF_N_dom_sf"/>
</dbReference>
<dbReference type="EMBL" id="BAEH01000094">
    <property type="protein sequence ID" value="GAB19703.1"/>
    <property type="molecule type" value="Genomic_DNA"/>
</dbReference>
<dbReference type="GO" id="GO:0046872">
    <property type="term" value="F:metal ion binding"/>
    <property type="evidence" value="ECO:0007669"/>
    <property type="project" value="UniProtKB-UniRule"/>
</dbReference>
<feature type="binding site" evidence="18">
    <location>
        <position position="63"/>
    </location>
    <ligand>
        <name>K(+)</name>
        <dbReference type="ChEBI" id="CHEBI:29103"/>
    </ligand>
</feature>
<comment type="similarity">
    <text evidence="18">Belongs to the NnrE/AIBP family.</text>
</comment>
<dbReference type="RefSeq" id="WP_007319038.1">
    <property type="nucleotide sequence ID" value="NZ_BAEH01000094.1"/>
</dbReference>
<dbReference type="GO" id="GO:0052856">
    <property type="term" value="F:NAD(P)HX epimerase activity"/>
    <property type="evidence" value="ECO:0007669"/>
    <property type="project" value="UniProtKB-UniRule"/>
</dbReference>
<evidence type="ECO:0000256" key="16">
    <source>
        <dbReference type="ARBA" id="ARBA00049209"/>
    </source>
</evidence>
<comment type="caution">
    <text evidence="18">Lacks conserved residue(s) required for the propagation of feature annotation.</text>
</comment>
<feature type="binding site" evidence="18">
    <location>
        <begin position="123"/>
        <end position="129"/>
    </location>
    <ligand>
        <name>(6S)-NADPHX</name>
        <dbReference type="ChEBI" id="CHEBI:64076"/>
    </ligand>
</feature>
<feature type="domain" description="YjeF N-terminal" evidence="21">
    <location>
        <begin position="11"/>
        <end position="204"/>
    </location>
</feature>
<feature type="binding site" evidence="18">
    <location>
        <position position="152"/>
    </location>
    <ligand>
        <name>K(+)</name>
        <dbReference type="ChEBI" id="CHEBI:29103"/>
    </ligand>
</feature>
<evidence type="ECO:0000313" key="22">
    <source>
        <dbReference type="EMBL" id="GAB19703.1"/>
    </source>
</evidence>
<feature type="binding site" evidence="17">
    <location>
        <position position="348"/>
    </location>
    <ligand>
        <name>(6S)-NADPHX</name>
        <dbReference type="ChEBI" id="CHEBI:64076"/>
    </ligand>
</feature>
<dbReference type="NCBIfam" id="TIGR00196">
    <property type="entry name" value="yjeF_cterm"/>
    <property type="match status" value="1"/>
</dbReference>
<keyword evidence="12 17" id="KW-0456">Lyase</keyword>
<dbReference type="InterPro" id="IPR029056">
    <property type="entry name" value="Ribokinase-like"/>
</dbReference>
<dbReference type="Proteomes" id="UP000035034">
    <property type="component" value="Unassembled WGS sequence"/>
</dbReference>
<feature type="binding site" evidence="17">
    <location>
        <position position="414"/>
    </location>
    <ligand>
        <name>(6S)-NADPHX</name>
        <dbReference type="ChEBI" id="CHEBI:64076"/>
    </ligand>
</feature>
<evidence type="ECO:0000256" key="13">
    <source>
        <dbReference type="ARBA" id="ARBA00023268"/>
    </source>
</evidence>
<keyword evidence="6 17" id="KW-0547">Nucleotide-binding</keyword>
<comment type="function">
    <text evidence="17">Catalyzes the dehydration of the S-form of NAD(P)HX at the expense of ADP, which is converted to AMP. Together with NAD(P)HX epimerase, which catalyzes the epimerization of the S- and R-forms, the enzyme allows the repair of both epimers of NAD(P)HX, a damaged form of NAD(P)H that is a result of enzymatic or heat-dependent hydration.</text>
</comment>
<evidence type="ECO:0000256" key="18">
    <source>
        <dbReference type="HAMAP-Rule" id="MF_01966"/>
    </source>
</evidence>
<dbReference type="GO" id="GO:0052855">
    <property type="term" value="F:ADP-dependent NAD(P)H-hydrate dehydratase activity"/>
    <property type="evidence" value="ECO:0007669"/>
    <property type="project" value="UniProtKB-UniRule"/>
</dbReference>
<keyword evidence="5 18" id="KW-0479">Metal-binding</keyword>
<keyword evidence="10 17" id="KW-0520">NAD</keyword>
<dbReference type="CDD" id="cd01171">
    <property type="entry name" value="YXKO-related"/>
    <property type="match status" value="1"/>
</dbReference>
<comment type="similarity">
    <text evidence="17">Belongs to the NnrD/CARKD family.</text>
</comment>
<keyword evidence="8 17" id="KW-0521">NADP</keyword>
<dbReference type="InterPro" id="IPR000631">
    <property type="entry name" value="CARKD"/>
</dbReference>
<dbReference type="HAMAP" id="MF_01966">
    <property type="entry name" value="NADHX_epimerase"/>
    <property type="match status" value="1"/>
</dbReference>
<dbReference type="PROSITE" id="PS51385">
    <property type="entry name" value="YJEF_N"/>
    <property type="match status" value="1"/>
</dbReference>
<evidence type="ECO:0000256" key="7">
    <source>
        <dbReference type="ARBA" id="ARBA00022840"/>
    </source>
</evidence>
<comment type="cofactor">
    <cofactor evidence="18 19">
        <name>K(+)</name>
        <dbReference type="ChEBI" id="CHEBI:29103"/>
    </cofactor>
    <text evidence="18 19">Binds 1 potassium ion per subunit.</text>
</comment>
<evidence type="ECO:0000256" key="14">
    <source>
        <dbReference type="ARBA" id="ARBA00025153"/>
    </source>
</evidence>
<keyword evidence="23" id="KW-1185">Reference proteome</keyword>
<keyword evidence="7 17" id="KW-0067">ATP-binding</keyword>
<dbReference type="PIRSF" id="PIRSF017184">
    <property type="entry name" value="Nnr"/>
    <property type="match status" value="1"/>
</dbReference>
<dbReference type="PANTHER" id="PTHR12592:SF0">
    <property type="entry name" value="ATP-DEPENDENT (S)-NAD(P)H-HYDRATE DEHYDRATASE"/>
    <property type="match status" value="1"/>
</dbReference>
<proteinExistence type="inferred from homology"/>
<dbReference type="EC" id="5.1.99.6" evidence="19"/>
<dbReference type="PANTHER" id="PTHR12592">
    <property type="entry name" value="ATP-DEPENDENT (S)-NAD(P)H-HYDRATE DEHYDRATASE FAMILY MEMBER"/>
    <property type="match status" value="1"/>
</dbReference>
<keyword evidence="13" id="KW-0511">Multifunctional enzyme</keyword>
<evidence type="ECO:0000256" key="2">
    <source>
        <dbReference type="ARBA" id="ARBA00000909"/>
    </source>
</evidence>
<dbReference type="eggNOG" id="COG0063">
    <property type="taxonomic scope" value="Bacteria"/>
</dbReference>
<comment type="similarity">
    <text evidence="3 19">In the N-terminal section; belongs to the NnrE/AIBP family.</text>
</comment>
<comment type="catalytic activity">
    <reaction evidence="16 17 19">
        <text>(6S)-NADPHX + ADP = AMP + phosphate + NADPH + H(+)</text>
        <dbReference type="Rhea" id="RHEA:32235"/>
        <dbReference type="ChEBI" id="CHEBI:15378"/>
        <dbReference type="ChEBI" id="CHEBI:43474"/>
        <dbReference type="ChEBI" id="CHEBI:57783"/>
        <dbReference type="ChEBI" id="CHEBI:64076"/>
        <dbReference type="ChEBI" id="CHEBI:456215"/>
        <dbReference type="ChEBI" id="CHEBI:456216"/>
        <dbReference type="EC" id="4.2.1.136"/>
    </reaction>
</comment>
<dbReference type="PROSITE" id="PS01049">
    <property type="entry name" value="YJEF_C_1"/>
    <property type="match status" value="1"/>
</dbReference>
<dbReference type="OrthoDB" id="9806925at2"/>
<dbReference type="Gene3D" id="3.40.50.10260">
    <property type="entry name" value="YjeF N-terminal domain"/>
    <property type="match status" value="1"/>
</dbReference>
<reference evidence="22 23" key="1">
    <citation type="submission" date="2011-12" db="EMBL/GenBank/DDBJ databases">
        <title>Whole genome shotgun sequence of Gordonia effusa NBRC 100432.</title>
        <authorList>
            <person name="Yoshida I."/>
            <person name="Takarada H."/>
            <person name="Hosoyama A."/>
            <person name="Tsuchikane K."/>
            <person name="Katsumata H."/>
            <person name="Yamazaki S."/>
            <person name="Fujita N."/>
        </authorList>
    </citation>
    <scope>NUCLEOTIDE SEQUENCE [LARGE SCALE GENOMIC DNA]</scope>
    <source>
        <strain evidence="22 23">NBRC 100432</strain>
    </source>
</reference>
<dbReference type="NCBIfam" id="TIGR00197">
    <property type="entry name" value="yjeF_nterm"/>
    <property type="match status" value="1"/>
</dbReference>
<dbReference type="STRING" id="1077974.GOEFS_094_00020"/>
<evidence type="ECO:0000256" key="15">
    <source>
        <dbReference type="ARBA" id="ARBA00048238"/>
    </source>
</evidence>
<protein>
    <recommendedName>
        <fullName evidence="19">Bifunctional NAD(P)H-hydrate repair enzyme</fullName>
    </recommendedName>
    <alternativeName>
        <fullName evidence="19">Nicotinamide nucleotide repair protein</fullName>
    </alternativeName>
    <domain>
        <recommendedName>
            <fullName evidence="19">ADP-dependent (S)-NAD(P)H-hydrate dehydratase</fullName>
            <ecNumber evidence="19">4.2.1.136</ecNumber>
        </recommendedName>
        <alternativeName>
            <fullName evidence="19">ADP-dependent NAD(P)HX dehydratase</fullName>
        </alternativeName>
    </domain>
    <domain>
        <recommendedName>
            <fullName evidence="19">NAD(P)H-hydrate epimerase</fullName>
            <ecNumber evidence="19">5.1.99.6</ecNumber>
        </recommendedName>
    </domain>
</protein>
<dbReference type="SUPFAM" id="SSF53613">
    <property type="entry name" value="Ribokinase-like"/>
    <property type="match status" value="1"/>
</dbReference>
<comment type="function">
    <text evidence="14 19">Bifunctional enzyme that catalyzes the epimerization of the S- and R-forms of NAD(P)HX and the dehydration of the S-form of NAD(P)HX at the expense of ADP, which is converted to AMP. This allows the repair of both epimers of NAD(P)HX, a damaged form of NAD(P)H that is a result of enzymatic or heat-dependent hydration.</text>
</comment>
<feature type="domain" description="YjeF C-terminal" evidence="20">
    <location>
        <begin position="210"/>
        <end position="470"/>
    </location>
</feature>
<dbReference type="GO" id="GO:0046496">
    <property type="term" value="P:nicotinamide nucleotide metabolic process"/>
    <property type="evidence" value="ECO:0007669"/>
    <property type="project" value="UniProtKB-UniRule"/>
</dbReference>
<name>H0R3Q2_9ACTN</name>
<evidence type="ECO:0000256" key="1">
    <source>
        <dbReference type="ARBA" id="ARBA00000013"/>
    </source>
</evidence>
<gene>
    <name evidence="18" type="primary">nnrE</name>
    <name evidence="17" type="synonym">nnrD</name>
    <name evidence="22" type="ORF">GOEFS_094_00020</name>
</gene>
<evidence type="ECO:0000256" key="17">
    <source>
        <dbReference type="HAMAP-Rule" id="MF_01965"/>
    </source>
</evidence>
<evidence type="ECO:0000259" key="20">
    <source>
        <dbReference type="PROSITE" id="PS51383"/>
    </source>
</evidence>
<evidence type="ECO:0000256" key="4">
    <source>
        <dbReference type="ARBA" id="ARBA00009524"/>
    </source>
</evidence>
<feature type="binding site" evidence="17">
    <location>
        <begin position="382"/>
        <end position="386"/>
    </location>
    <ligand>
        <name>AMP</name>
        <dbReference type="ChEBI" id="CHEBI:456215"/>
    </ligand>
</feature>
<evidence type="ECO:0000313" key="23">
    <source>
        <dbReference type="Proteomes" id="UP000035034"/>
    </source>
</evidence>
<dbReference type="InterPro" id="IPR030677">
    <property type="entry name" value="Nnr"/>
</dbReference>
<evidence type="ECO:0000256" key="8">
    <source>
        <dbReference type="ARBA" id="ARBA00022857"/>
    </source>
</evidence>
<comment type="cofactor">
    <cofactor evidence="17">
        <name>Mg(2+)</name>
        <dbReference type="ChEBI" id="CHEBI:18420"/>
    </cofactor>
</comment>
<feature type="binding site" evidence="17">
    <location>
        <position position="413"/>
    </location>
    <ligand>
        <name>AMP</name>
        <dbReference type="ChEBI" id="CHEBI:456215"/>
    </ligand>
</feature>
<evidence type="ECO:0000256" key="12">
    <source>
        <dbReference type="ARBA" id="ARBA00023239"/>
    </source>
</evidence>
<dbReference type="InterPro" id="IPR017953">
    <property type="entry name" value="Carbohydrate_kinase_pred_CS"/>
</dbReference>
<comment type="catalytic activity">
    <reaction evidence="1 18 19">
        <text>(6R)-NADHX = (6S)-NADHX</text>
        <dbReference type="Rhea" id="RHEA:32215"/>
        <dbReference type="ChEBI" id="CHEBI:64074"/>
        <dbReference type="ChEBI" id="CHEBI:64075"/>
        <dbReference type="EC" id="5.1.99.6"/>
    </reaction>
</comment>
<feature type="binding site" evidence="18">
    <location>
        <position position="149"/>
    </location>
    <ligand>
        <name>(6S)-NADPHX</name>
        <dbReference type="ChEBI" id="CHEBI:64076"/>
    </ligand>
</feature>